<dbReference type="EMBL" id="KZ559615">
    <property type="protein sequence ID" value="PLN76568.1"/>
    <property type="molecule type" value="Genomic_DNA"/>
</dbReference>
<organism evidence="1 2">
    <name type="scientific">Aspergillus taichungensis</name>
    <dbReference type="NCBI Taxonomy" id="482145"/>
    <lineage>
        <taxon>Eukaryota</taxon>
        <taxon>Fungi</taxon>
        <taxon>Dikarya</taxon>
        <taxon>Ascomycota</taxon>
        <taxon>Pezizomycotina</taxon>
        <taxon>Eurotiomycetes</taxon>
        <taxon>Eurotiomycetidae</taxon>
        <taxon>Eurotiales</taxon>
        <taxon>Aspergillaceae</taxon>
        <taxon>Aspergillus</taxon>
        <taxon>Aspergillus subgen. Circumdati</taxon>
    </lineage>
</organism>
<dbReference type="AlphaFoldDB" id="A0A2J5HHU4"/>
<sequence length="54" mass="5701">MPCSAFRSLSMEIPRAPGANLPTISGCSISPITRATTPTDEIRLGLRSSLAVKQ</sequence>
<proteinExistence type="predicted"/>
<reference evidence="2" key="1">
    <citation type="submission" date="2017-12" db="EMBL/GenBank/DDBJ databases">
        <authorList>
            <consortium name="DOE Joint Genome Institute"/>
            <person name="Mondo S.J."/>
            <person name="Kjaerbolling I."/>
            <person name="Vesth T.C."/>
            <person name="Frisvad J.C."/>
            <person name="Nybo J.L."/>
            <person name="Theobald S."/>
            <person name="Kuo A."/>
            <person name="Bowyer P."/>
            <person name="Matsuda Y."/>
            <person name="Lyhne E.K."/>
            <person name="Kogle M.E."/>
            <person name="Clum A."/>
            <person name="Lipzen A."/>
            <person name="Salamov A."/>
            <person name="Ngan C.Y."/>
            <person name="Daum C."/>
            <person name="Chiniquy J."/>
            <person name="Barry K."/>
            <person name="LaButti K."/>
            <person name="Haridas S."/>
            <person name="Simmons B.A."/>
            <person name="Magnuson J.K."/>
            <person name="Mortensen U.H."/>
            <person name="Larsen T.O."/>
            <person name="Grigoriev I.V."/>
            <person name="Baker S.E."/>
            <person name="Andersen M.R."/>
            <person name="Nordberg H.P."/>
            <person name="Cantor M.N."/>
            <person name="Hua S.X."/>
        </authorList>
    </citation>
    <scope>NUCLEOTIDE SEQUENCE [LARGE SCALE GENOMIC DNA]</scope>
    <source>
        <strain evidence="2">IBT 19404</strain>
    </source>
</reference>
<gene>
    <name evidence="1" type="ORF">BDW42DRAFT_178476</name>
</gene>
<dbReference type="PROSITE" id="PS51257">
    <property type="entry name" value="PROKAR_LIPOPROTEIN"/>
    <property type="match status" value="1"/>
</dbReference>
<dbReference type="Proteomes" id="UP000235023">
    <property type="component" value="Unassembled WGS sequence"/>
</dbReference>
<keyword evidence="2" id="KW-1185">Reference proteome</keyword>
<accession>A0A2J5HHU4</accession>
<protein>
    <submittedName>
        <fullName evidence="1">Uncharacterized protein</fullName>
    </submittedName>
</protein>
<evidence type="ECO:0000313" key="1">
    <source>
        <dbReference type="EMBL" id="PLN76568.1"/>
    </source>
</evidence>
<name>A0A2J5HHU4_9EURO</name>
<evidence type="ECO:0000313" key="2">
    <source>
        <dbReference type="Proteomes" id="UP000235023"/>
    </source>
</evidence>